<dbReference type="OrthoDB" id="1263307at2759"/>
<dbReference type="PANTHER" id="PTHR37017:SF11">
    <property type="entry name" value="ESTERASE_LIPASE_THIOESTERASE DOMAIN-CONTAINING PROTEIN"/>
    <property type="match status" value="1"/>
</dbReference>
<dbReference type="InterPro" id="IPR000073">
    <property type="entry name" value="AB_hydrolase_1"/>
</dbReference>
<organism evidence="2 3">
    <name type="scientific">Aspergillus sclerotiicarbonarius (strain CBS 121057 / IBT 28362)</name>
    <dbReference type="NCBI Taxonomy" id="1448318"/>
    <lineage>
        <taxon>Eukaryota</taxon>
        <taxon>Fungi</taxon>
        <taxon>Dikarya</taxon>
        <taxon>Ascomycota</taxon>
        <taxon>Pezizomycotina</taxon>
        <taxon>Eurotiomycetes</taxon>
        <taxon>Eurotiomycetidae</taxon>
        <taxon>Eurotiales</taxon>
        <taxon>Aspergillaceae</taxon>
        <taxon>Aspergillus</taxon>
        <taxon>Aspergillus subgen. Circumdati</taxon>
    </lineage>
</organism>
<name>A0A319ERC9_ASPSB</name>
<dbReference type="Pfam" id="PF12697">
    <property type="entry name" value="Abhydrolase_6"/>
    <property type="match status" value="1"/>
</dbReference>
<dbReference type="SUPFAM" id="SSF53474">
    <property type="entry name" value="alpha/beta-Hydrolases"/>
    <property type="match status" value="1"/>
</dbReference>
<dbReference type="EMBL" id="KZ826327">
    <property type="protein sequence ID" value="PYI09488.1"/>
    <property type="molecule type" value="Genomic_DNA"/>
</dbReference>
<sequence>MTKIRNLAVVICHGSYQTPVPYEPLIQTLQSHGIDGYCPQRPTSDLSRLNVGDVNHPDFDREPPAGGYPSDTGFNQDGKLVLIAAQSSGGWVATQAAVPALQAKPRQAEGKAGGIIGLFYMGAFVIPVGESVTTFFQPKDGTFYTPPFLRFHKHGATGLATTVDGPRFLFNDMDPEDAEKWAAMLTASPIMTERLTNDAYLVLPCAYLVTENDLCLAKEYQEGMITLQSQRGADFTVYHAPSGHSPHLSWTGGVAEKMEEFVGKIWNE</sequence>
<dbReference type="PANTHER" id="PTHR37017">
    <property type="entry name" value="AB HYDROLASE-1 DOMAIN-CONTAINING PROTEIN-RELATED"/>
    <property type="match status" value="1"/>
</dbReference>
<keyword evidence="3" id="KW-1185">Reference proteome</keyword>
<dbReference type="AlphaFoldDB" id="A0A319ERC9"/>
<evidence type="ECO:0000259" key="1">
    <source>
        <dbReference type="Pfam" id="PF12697"/>
    </source>
</evidence>
<gene>
    <name evidence="2" type="ORF">BO78DRAFT_405003</name>
</gene>
<dbReference type="InterPro" id="IPR052897">
    <property type="entry name" value="Sec-Metab_Biosynth_Hydrolase"/>
</dbReference>
<evidence type="ECO:0000313" key="2">
    <source>
        <dbReference type="EMBL" id="PYI09488.1"/>
    </source>
</evidence>
<reference evidence="2 3" key="1">
    <citation type="submission" date="2018-02" db="EMBL/GenBank/DDBJ databases">
        <title>The genomes of Aspergillus section Nigri reveals drivers in fungal speciation.</title>
        <authorList>
            <consortium name="DOE Joint Genome Institute"/>
            <person name="Vesth T.C."/>
            <person name="Nybo J."/>
            <person name="Theobald S."/>
            <person name="Brandl J."/>
            <person name="Frisvad J.C."/>
            <person name="Nielsen K.F."/>
            <person name="Lyhne E.K."/>
            <person name="Kogle M.E."/>
            <person name="Kuo A."/>
            <person name="Riley R."/>
            <person name="Clum A."/>
            <person name="Nolan M."/>
            <person name="Lipzen A."/>
            <person name="Salamov A."/>
            <person name="Henrissat B."/>
            <person name="Wiebenga A."/>
            <person name="De vries R.P."/>
            <person name="Grigoriev I.V."/>
            <person name="Mortensen U.H."/>
            <person name="Andersen M.R."/>
            <person name="Baker S.E."/>
        </authorList>
    </citation>
    <scope>NUCLEOTIDE SEQUENCE [LARGE SCALE GENOMIC DNA]</scope>
    <source>
        <strain evidence="2 3">CBS 121057</strain>
    </source>
</reference>
<feature type="domain" description="AB hydrolase-1" evidence="1">
    <location>
        <begin position="9"/>
        <end position="255"/>
    </location>
</feature>
<dbReference type="STRING" id="1448318.A0A319ERC9"/>
<dbReference type="Gene3D" id="3.40.50.1820">
    <property type="entry name" value="alpha/beta hydrolase"/>
    <property type="match status" value="1"/>
</dbReference>
<protein>
    <recommendedName>
        <fullName evidence="1">AB hydrolase-1 domain-containing protein</fullName>
    </recommendedName>
</protein>
<dbReference type="VEuPathDB" id="FungiDB:BO78DRAFT_405003"/>
<dbReference type="InterPro" id="IPR029058">
    <property type="entry name" value="AB_hydrolase_fold"/>
</dbReference>
<dbReference type="Proteomes" id="UP000248423">
    <property type="component" value="Unassembled WGS sequence"/>
</dbReference>
<accession>A0A319ERC9</accession>
<proteinExistence type="predicted"/>
<evidence type="ECO:0000313" key="3">
    <source>
        <dbReference type="Proteomes" id="UP000248423"/>
    </source>
</evidence>